<dbReference type="PANTHER" id="PTHR26379">
    <property type="entry name" value="BTB/POZ AND MATH DOMAIN-CONTAINING PROTEIN 1"/>
    <property type="match status" value="1"/>
</dbReference>
<dbReference type="Gene3D" id="2.60.210.10">
    <property type="entry name" value="Apoptosis, Tumor Necrosis Factor Receptor Associated Protein 2, Chain A"/>
    <property type="match status" value="1"/>
</dbReference>
<dbReference type="PROSITE" id="PS50144">
    <property type="entry name" value="MATH"/>
    <property type="match status" value="1"/>
</dbReference>
<evidence type="ECO:0000259" key="2">
    <source>
        <dbReference type="PROSITE" id="PS50144"/>
    </source>
</evidence>
<dbReference type="PANTHER" id="PTHR26379:SF187">
    <property type="entry name" value="OS07G0655300 PROTEIN"/>
    <property type="match status" value="1"/>
</dbReference>
<dbReference type="SMART" id="SM00225">
    <property type="entry name" value="BTB"/>
    <property type="match status" value="1"/>
</dbReference>
<dbReference type="Pfam" id="PF22486">
    <property type="entry name" value="MATH_2"/>
    <property type="match status" value="1"/>
</dbReference>
<accession>A0ABD3PD73</accession>
<dbReference type="InterPro" id="IPR045005">
    <property type="entry name" value="BPM1-6"/>
</dbReference>
<dbReference type="Gene3D" id="3.30.710.10">
    <property type="entry name" value="Potassium Channel Kv1.1, Chain A"/>
    <property type="match status" value="1"/>
</dbReference>
<dbReference type="Pfam" id="PF00651">
    <property type="entry name" value="BTB"/>
    <property type="match status" value="1"/>
</dbReference>
<dbReference type="InterPro" id="IPR000210">
    <property type="entry name" value="BTB/POZ_dom"/>
</dbReference>
<evidence type="ECO:0008006" key="5">
    <source>
        <dbReference type="Google" id="ProtNLM"/>
    </source>
</evidence>
<organism evidence="3 4">
    <name type="scientific">Cyclotella cryptica</name>
    <dbReference type="NCBI Taxonomy" id="29204"/>
    <lineage>
        <taxon>Eukaryota</taxon>
        <taxon>Sar</taxon>
        <taxon>Stramenopiles</taxon>
        <taxon>Ochrophyta</taxon>
        <taxon>Bacillariophyta</taxon>
        <taxon>Coscinodiscophyceae</taxon>
        <taxon>Thalassiosirophycidae</taxon>
        <taxon>Stephanodiscales</taxon>
        <taxon>Stephanodiscaceae</taxon>
        <taxon>Cyclotella</taxon>
    </lineage>
</organism>
<dbReference type="Proteomes" id="UP001516023">
    <property type="component" value="Unassembled WGS sequence"/>
</dbReference>
<gene>
    <name evidence="3" type="ORF">HJC23_008720</name>
</gene>
<dbReference type="SUPFAM" id="SSF54695">
    <property type="entry name" value="POZ domain"/>
    <property type="match status" value="1"/>
</dbReference>
<protein>
    <recommendedName>
        <fullName evidence="5">BTB domain-containing protein</fullName>
    </recommendedName>
</protein>
<dbReference type="CDD" id="cd00121">
    <property type="entry name" value="MATH"/>
    <property type="match status" value="1"/>
</dbReference>
<feature type="domain" description="BTB" evidence="1">
    <location>
        <begin position="177"/>
        <end position="241"/>
    </location>
</feature>
<evidence type="ECO:0000259" key="1">
    <source>
        <dbReference type="PROSITE" id="PS50097"/>
    </source>
</evidence>
<dbReference type="InterPro" id="IPR008974">
    <property type="entry name" value="TRAF-like"/>
</dbReference>
<reference evidence="3 4" key="1">
    <citation type="journal article" date="2020" name="G3 (Bethesda)">
        <title>Improved Reference Genome for Cyclotella cryptica CCMP332, a Model for Cell Wall Morphogenesis, Salinity Adaptation, and Lipid Production in Diatoms (Bacillariophyta).</title>
        <authorList>
            <person name="Roberts W.R."/>
            <person name="Downey K.M."/>
            <person name="Ruck E.C."/>
            <person name="Traller J.C."/>
            <person name="Alverson A.J."/>
        </authorList>
    </citation>
    <scope>NUCLEOTIDE SEQUENCE [LARGE SCALE GENOMIC DNA]</scope>
    <source>
        <strain evidence="3 4">CCMP332</strain>
    </source>
</reference>
<evidence type="ECO:0000313" key="3">
    <source>
        <dbReference type="EMBL" id="KAL3785687.1"/>
    </source>
</evidence>
<comment type="caution">
    <text evidence="3">The sequence shown here is derived from an EMBL/GenBank/DDBJ whole genome shotgun (WGS) entry which is preliminary data.</text>
</comment>
<dbReference type="InterPro" id="IPR002083">
    <property type="entry name" value="MATH/TRAF_dom"/>
</dbReference>
<dbReference type="SMART" id="SM00061">
    <property type="entry name" value="MATH"/>
    <property type="match status" value="1"/>
</dbReference>
<dbReference type="PROSITE" id="PS50097">
    <property type="entry name" value="BTB"/>
    <property type="match status" value="1"/>
</dbReference>
<name>A0ABD3PD73_9STRA</name>
<evidence type="ECO:0000313" key="4">
    <source>
        <dbReference type="Proteomes" id="UP001516023"/>
    </source>
</evidence>
<sequence>MVLSGAITHVGTPPTEQVSEKHTVKFHDFESLTKTKGERVISPVFSCAGHKWILQLYPGGDVDSQDGMVAAYLQGKMSYNIAVALLELIFKDSNGCPFHKQTCCDFRLFSMESPSWGWKNFIKRDKILNSSDKVLPSGTLEIEVCIQLHTDYLCRSVEPQSTLAEDVMTILNDEGSADVAFQVMGKVIFAHKSILKARASDLAVMCDSWDKTNPVPIDDVEPEIFEIMLKDRYGEPVPAAVWKEKAEPILRAAKKYGFGNLKHVAEVWHVNNLKLTVDNVVDWILYADGNDLTLLKKASMEFIAASAVEVITSESWLRLQESPSLSREVILAIAKQLEQNSESKKRKRGE</sequence>
<feature type="domain" description="MATH" evidence="2">
    <location>
        <begin position="19"/>
        <end position="146"/>
    </location>
</feature>
<dbReference type="AlphaFoldDB" id="A0ABD3PD73"/>
<dbReference type="SUPFAM" id="SSF49599">
    <property type="entry name" value="TRAF domain-like"/>
    <property type="match status" value="1"/>
</dbReference>
<dbReference type="EMBL" id="JABMIG020000211">
    <property type="protein sequence ID" value="KAL3785687.1"/>
    <property type="molecule type" value="Genomic_DNA"/>
</dbReference>
<dbReference type="InterPro" id="IPR011333">
    <property type="entry name" value="SKP1/BTB/POZ_sf"/>
</dbReference>
<proteinExistence type="predicted"/>
<keyword evidence="4" id="KW-1185">Reference proteome</keyword>
<dbReference type="Gene3D" id="1.25.40.420">
    <property type="match status" value="1"/>
</dbReference>